<accession>A0ABM8M415</accession>
<keyword evidence="3" id="KW-1185">Reference proteome</keyword>
<reference evidence="2 3" key="1">
    <citation type="submission" date="2020-04" db="EMBL/GenBank/DDBJ databases">
        <authorList>
            <person name="De Canck E."/>
        </authorList>
    </citation>
    <scope>NUCLEOTIDE SEQUENCE [LARGE SCALE GENOMIC DNA]</scope>
    <source>
        <strain evidence="2 3">LMG 7053</strain>
    </source>
</reference>
<proteinExistence type="predicted"/>
<gene>
    <name evidence="2" type="ORF">LMG7053_05964</name>
</gene>
<evidence type="ECO:0000313" key="3">
    <source>
        <dbReference type="Proteomes" id="UP000494161"/>
    </source>
</evidence>
<comment type="caution">
    <text evidence="2">The sequence shown here is derived from an EMBL/GenBank/DDBJ whole genome shotgun (WGS) entry which is preliminary data.</text>
</comment>
<dbReference type="EMBL" id="CADILJ010000129">
    <property type="protein sequence ID" value="CAB3959581.1"/>
    <property type="molecule type" value="Genomic_DNA"/>
</dbReference>
<dbReference type="Proteomes" id="UP000494161">
    <property type="component" value="Unassembled WGS sequence"/>
</dbReference>
<evidence type="ECO:0000313" key="2">
    <source>
        <dbReference type="EMBL" id="CAB3959581.1"/>
    </source>
</evidence>
<evidence type="ECO:0008006" key="4">
    <source>
        <dbReference type="Google" id="ProtNLM"/>
    </source>
</evidence>
<name>A0ABM8M415_9BURK</name>
<dbReference type="GeneID" id="55560453"/>
<dbReference type="PROSITE" id="PS51257">
    <property type="entry name" value="PROKAR_LIPOPROTEIN"/>
    <property type="match status" value="1"/>
</dbReference>
<protein>
    <recommendedName>
        <fullName evidence="4">DUF3304 domain-containing protein</fullName>
    </recommendedName>
</protein>
<feature type="compositionally biased region" description="Basic and acidic residues" evidence="1">
    <location>
        <begin position="224"/>
        <end position="237"/>
    </location>
</feature>
<dbReference type="RefSeq" id="WP_063568883.1">
    <property type="nucleotide sequence ID" value="NZ_CADILJ010000129.1"/>
</dbReference>
<evidence type="ECO:0000256" key="1">
    <source>
        <dbReference type="SAM" id="MobiDB-lite"/>
    </source>
</evidence>
<feature type="region of interest" description="Disordered" evidence="1">
    <location>
        <begin position="223"/>
        <end position="266"/>
    </location>
</feature>
<sequence>MRKGLIASLMWLGMLAGCNSEPSYSRLTFATLNYTPWDLDNVRITDSEGRSASIGSIGVGGGEGSGSCCYTLKGTDFTVTWRGADGEEVRKHVYDGKVDEVIFNKTTSVHLPATEIPKGEGPLYLQLHIYPDEHMEIALSRKLLGQTRIPLVDATDWLYDQHREALKNYRSRSELLRVLAKVARVAWIKYRIEEKDDMKQYMYMYFTVASNFDSDPDIATILSRPDRKPGDFGREIKNLPGGKMENLKAKGSPPGEKDLSSSLRSD</sequence>
<organism evidence="2 3">
    <name type="scientific">Achromobacter ruhlandii</name>
    <dbReference type="NCBI Taxonomy" id="72557"/>
    <lineage>
        <taxon>Bacteria</taxon>
        <taxon>Pseudomonadati</taxon>
        <taxon>Pseudomonadota</taxon>
        <taxon>Betaproteobacteria</taxon>
        <taxon>Burkholderiales</taxon>
        <taxon>Alcaligenaceae</taxon>
        <taxon>Achromobacter</taxon>
    </lineage>
</organism>
<feature type="compositionally biased region" description="Basic and acidic residues" evidence="1">
    <location>
        <begin position="255"/>
        <end position="266"/>
    </location>
</feature>